<keyword evidence="2" id="KW-1185">Reference proteome</keyword>
<reference evidence="1 2" key="1">
    <citation type="submission" date="2023-07" db="EMBL/GenBank/DDBJ databases">
        <title>Sorghum-associated microbial communities from plants grown in Nebraska, USA.</title>
        <authorList>
            <person name="Schachtman D."/>
        </authorList>
    </citation>
    <scope>NUCLEOTIDE SEQUENCE [LARGE SCALE GENOMIC DNA]</scope>
    <source>
        <strain evidence="1 2">CC258</strain>
    </source>
</reference>
<dbReference type="RefSeq" id="WP_310224312.1">
    <property type="nucleotide sequence ID" value="NZ_JAVDSB010000001.1"/>
</dbReference>
<evidence type="ECO:0000313" key="1">
    <source>
        <dbReference type="EMBL" id="MDR6549979.1"/>
    </source>
</evidence>
<dbReference type="EMBL" id="JAVDSB010000001">
    <property type="protein sequence ID" value="MDR6549979.1"/>
    <property type="molecule type" value="Genomic_DNA"/>
</dbReference>
<accession>A0ABU1NRJ5</accession>
<protein>
    <submittedName>
        <fullName evidence="1">Uncharacterized protein</fullName>
    </submittedName>
</protein>
<dbReference type="Proteomes" id="UP001267290">
    <property type="component" value="Unassembled WGS sequence"/>
</dbReference>
<evidence type="ECO:0000313" key="2">
    <source>
        <dbReference type="Proteomes" id="UP001267290"/>
    </source>
</evidence>
<proteinExistence type="predicted"/>
<gene>
    <name evidence="1" type="ORF">J2736_001162</name>
</gene>
<name>A0ABU1NRJ5_9BACL</name>
<sequence>MLSSEDANKIIETFLSPMWFFVTSQEDKDEIHRLANALRLASGQPQN</sequence>
<comment type="caution">
    <text evidence="1">The sequence shown here is derived from an EMBL/GenBank/DDBJ whole genome shotgun (WGS) entry which is preliminary data.</text>
</comment>
<organism evidence="1 2">
    <name type="scientific">Paenibacillus qinlingensis</name>
    <dbReference type="NCBI Taxonomy" id="1837343"/>
    <lineage>
        <taxon>Bacteria</taxon>
        <taxon>Bacillati</taxon>
        <taxon>Bacillota</taxon>
        <taxon>Bacilli</taxon>
        <taxon>Bacillales</taxon>
        <taxon>Paenibacillaceae</taxon>
        <taxon>Paenibacillus</taxon>
    </lineage>
</organism>